<evidence type="ECO:0008006" key="2">
    <source>
        <dbReference type="Google" id="ProtNLM"/>
    </source>
</evidence>
<proteinExistence type="predicted"/>
<reference evidence="1" key="1">
    <citation type="journal article" date="2014" name="Front. Microbiol.">
        <title>High frequency of phylogenetically diverse reductive dehalogenase-homologous genes in deep subseafloor sedimentary metagenomes.</title>
        <authorList>
            <person name="Kawai M."/>
            <person name="Futagami T."/>
            <person name="Toyoda A."/>
            <person name="Takaki Y."/>
            <person name="Nishi S."/>
            <person name="Hori S."/>
            <person name="Arai W."/>
            <person name="Tsubouchi T."/>
            <person name="Morono Y."/>
            <person name="Uchiyama I."/>
            <person name="Ito T."/>
            <person name="Fujiyama A."/>
            <person name="Inagaki F."/>
            <person name="Takami H."/>
        </authorList>
    </citation>
    <scope>NUCLEOTIDE SEQUENCE</scope>
    <source>
        <strain evidence="1">Expedition CK06-06</strain>
    </source>
</reference>
<dbReference type="Gene3D" id="1.10.1670.10">
    <property type="entry name" value="Helix-hairpin-Helix base-excision DNA repair enzymes (C-terminal)"/>
    <property type="match status" value="1"/>
</dbReference>
<dbReference type="InterPro" id="IPR003651">
    <property type="entry name" value="Endonuclease3_FeS-loop_motif"/>
</dbReference>
<evidence type="ECO:0000313" key="1">
    <source>
        <dbReference type="EMBL" id="GAI74699.1"/>
    </source>
</evidence>
<dbReference type="GO" id="GO:0006281">
    <property type="term" value="P:DNA repair"/>
    <property type="evidence" value="ECO:0007669"/>
    <property type="project" value="InterPro"/>
</dbReference>
<dbReference type="GO" id="GO:0016787">
    <property type="term" value="F:hydrolase activity"/>
    <property type="evidence" value="ECO:0007669"/>
    <property type="project" value="UniProtKB-ARBA"/>
</dbReference>
<dbReference type="SUPFAM" id="SSF48150">
    <property type="entry name" value="DNA-glycosylase"/>
    <property type="match status" value="1"/>
</dbReference>
<name>X1T3T7_9ZZZZ</name>
<protein>
    <recommendedName>
        <fullName evidence="2">HhH-GPD domain-containing protein</fullName>
    </recommendedName>
</protein>
<dbReference type="InterPro" id="IPR023170">
    <property type="entry name" value="HhH_base_excis_C"/>
</dbReference>
<dbReference type="SMART" id="SM00525">
    <property type="entry name" value="FES"/>
    <property type="match status" value="1"/>
</dbReference>
<feature type="non-terminal residue" evidence="1">
    <location>
        <position position="1"/>
    </location>
</feature>
<gene>
    <name evidence="1" type="ORF">S12H4_24076</name>
</gene>
<dbReference type="EMBL" id="BARW01012965">
    <property type="protein sequence ID" value="GAI74699.1"/>
    <property type="molecule type" value="Genomic_DNA"/>
</dbReference>
<organism evidence="1">
    <name type="scientific">marine sediment metagenome</name>
    <dbReference type="NCBI Taxonomy" id="412755"/>
    <lineage>
        <taxon>unclassified sequences</taxon>
        <taxon>metagenomes</taxon>
        <taxon>ecological metagenomes</taxon>
    </lineage>
</organism>
<dbReference type="InterPro" id="IPR011257">
    <property type="entry name" value="DNA_glycosylase"/>
</dbReference>
<sequence length="94" mass="10762">ADYVSNAFLCFGLDKRTLFIDVNIKRFVSRAFESSNSKVKIDVINANLDSLLPKADCKHMYWAILDFGNKICSKKTPKCELCPISENCLYYKNL</sequence>
<accession>X1T3T7</accession>
<dbReference type="GO" id="GO:0051539">
    <property type="term" value="F:4 iron, 4 sulfur cluster binding"/>
    <property type="evidence" value="ECO:0007669"/>
    <property type="project" value="InterPro"/>
</dbReference>
<comment type="caution">
    <text evidence="1">The sequence shown here is derived from an EMBL/GenBank/DDBJ whole genome shotgun (WGS) entry which is preliminary data.</text>
</comment>
<dbReference type="AlphaFoldDB" id="X1T3T7"/>
<dbReference type="GO" id="GO:0140097">
    <property type="term" value="F:catalytic activity, acting on DNA"/>
    <property type="evidence" value="ECO:0007669"/>
    <property type="project" value="UniProtKB-ARBA"/>
</dbReference>